<dbReference type="PROSITE" id="PS00086">
    <property type="entry name" value="CYTOCHROME_P450"/>
    <property type="match status" value="1"/>
</dbReference>
<proteinExistence type="inferred from homology"/>
<keyword evidence="2" id="KW-0503">Monooxygenase</keyword>
<dbReference type="Gene3D" id="1.10.630.10">
    <property type="entry name" value="Cytochrome P450"/>
    <property type="match status" value="1"/>
</dbReference>
<dbReference type="InterPro" id="IPR036396">
    <property type="entry name" value="Cyt_P450_sf"/>
</dbReference>
<dbReference type="InterPro" id="IPR017972">
    <property type="entry name" value="Cyt_P450_CS"/>
</dbReference>
<keyword evidence="2" id="KW-0560">Oxidoreductase</keyword>
<dbReference type="PRINTS" id="PR00359">
    <property type="entry name" value="BP450"/>
</dbReference>
<dbReference type="PANTHER" id="PTHR46696">
    <property type="entry name" value="P450, PUTATIVE (EUROFUNG)-RELATED"/>
    <property type="match status" value="1"/>
</dbReference>
<name>A0ABP7KZ46_9ACTN</name>
<accession>A0ABP7KZ46</accession>
<dbReference type="Proteomes" id="UP001501563">
    <property type="component" value="Unassembled WGS sequence"/>
</dbReference>
<gene>
    <name evidence="3" type="ORF">GCM10022207_67900</name>
</gene>
<evidence type="ECO:0000256" key="2">
    <source>
        <dbReference type="RuleBase" id="RU000461"/>
    </source>
</evidence>
<sequence length="413" mass="45153">MHEIPLVLDPTGRRRLEEEEILHAADGPVLVDVLGERAWAIGHQELLTQLLTDDRVSKDPRQHWPRFISGEIVGNWPLYLQVAVNNMFTAYGSDHRRLRRLVSPAFSARRAAQLIPSIVGNTDLLLDQIAASQSEVVDLRESFAAQLPVAVISDMLGIPTAMRAEFRTTIDRIWNTTSSAEEAVRATQDVYTLLHELVAYKRASPDDDLTTALITARDDEGGGAALDKEELTDTLLLVIAAGYETTINLLDSAVTALLLNPDQLRMVRSGDLEWDAVVEETLRFAAPVSHIPMRYAVEDIPLPTVTIRKGDAILASYGAASRDPQVHGETAETFDITRADKRHVAFGHGVHFCLGAPVARAEATNSLPRLFARFPNMRLAVAAEDLEPLPSILGNGHKTLPVNLGAPSAVAAE</sequence>
<dbReference type="EMBL" id="BAAAZA010000026">
    <property type="protein sequence ID" value="GAA3890713.1"/>
    <property type="molecule type" value="Genomic_DNA"/>
</dbReference>
<comment type="caution">
    <text evidence="3">The sequence shown here is derived from an EMBL/GenBank/DDBJ whole genome shotgun (WGS) entry which is preliminary data.</text>
</comment>
<keyword evidence="2" id="KW-0408">Iron</keyword>
<evidence type="ECO:0000313" key="3">
    <source>
        <dbReference type="EMBL" id="GAA3890713.1"/>
    </source>
</evidence>
<dbReference type="InterPro" id="IPR002397">
    <property type="entry name" value="Cyt_P450_B"/>
</dbReference>
<dbReference type="PRINTS" id="PR00385">
    <property type="entry name" value="P450"/>
</dbReference>
<protein>
    <submittedName>
        <fullName evidence="3">Cytochrome P450</fullName>
    </submittedName>
</protein>
<dbReference type="PANTHER" id="PTHR46696:SF1">
    <property type="entry name" value="CYTOCHROME P450 YJIB-RELATED"/>
    <property type="match status" value="1"/>
</dbReference>
<dbReference type="Pfam" id="PF00067">
    <property type="entry name" value="p450"/>
    <property type="match status" value="2"/>
</dbReference>
<comment type="similarity">
    <text evidence="1 2">Belongs to the cytochrome P450 family.</text>
</comment>
<dbReference type="CDD" id="cd11029">
    <property type="entry name" value="CYP107-like"/>
    <property type="match status" value="1"/>
</dbReference>
<reference evidence="4" key="1">
    <citation type="journal article" date="2019" name="Int. J. Syst. Evol. Microbiol.">
        <title>The Global Catalogue of Microorganisms (GCM) 10K type strain sequencing project: providing services to taxonomists for standard genome sequencing and annotation.</title>
        <authorList>
            <consortium name="The Broad Institute Genomics Platform"/>
            <consortium name="The Broad Institute Genome Sequencing Center for Infectious Disease"/>
            <person name="Wu L."/>
            <person name="Ma J."/>
        </authorList>
    </citation>
    <scope>NUCLEOTIDE SEQUENCE [LARGE SCALE GENOMIC DNA]</scope>
    <source>
        <strain evidence="4">JCM 16578</strain>
    </source>
</reference>
<evidence type="ECO:0000313" key="4">
    <source>
        <dbReference type="Proteomes" id="UP001501563"/>
    </source>
</evidence>
<dbReference type="InterPro" id="IPR001128">
    <property type="entry name" value="Cyt_P450"/>
</dbReference>
<dbReference type="SUPFAM" id="SSF48264">
    <property type="entry name" value="Cytochrome P450"/>
    <property type="match status" value="1"/>
</dbReference>
<dbReference type="RefSeq" id="WP_345553076.1">
    <property type="nucleotide sequence ID" value="NZ_BAAAZA010000026.1"/>
</dbReference>
<organism evidence="3 4">
    <name type="scientific">Streptomyces lannensis</name>
    <dbReference type="NCBI Taxonomy" id="766498"/>
    <lineage>
        <taxon>Bacteria</taxon>
        <taxon>Bacillati</taxon>
        <taxon>Actinomycetota</taxon>
        <taxon>Actinomycetes</taxon>
        <taxon>Kitasatosporales</taxon>
        <taxon>Streptomycetaceae</taxon>
        <taxon>Streptomyces</taxon>
    </lineage>
</organism>
<keyword evidence="2" id="KW-0349">Heme</keyword>
<keyword evidence="2" id="KW-0479">Metal-binding</keyword>
<evidence type="ECO:0000256" key="1">
    <source>
        <dbReference type="ARBA" id="ARBA00010617"/>
    </source>
</evidence>
<keyword evidence="4" id="KW-1185">Reference proteome</keyword>